<dbReference type="AlphaFoldDB" id="A0A085ZLV6"/>
<evidence type="ECO:0000313" key="2">
    <source>
        <dbReference type="Proteomes" id="UP000028715"/>
    </source>
</evidence>
<protein>
    <submittedName>
        <fullName evidence="1">Uncharacterized protein</fullName>
    </submittedName>
</protein>
<gene>
    <name evidence="1" type="ORF">IW19_07725</name>
</gene>
<dbReference type="EMBL" id="JPRL01000001">
    <property type="protein sequence ID" value="KFF05420.1"/>
    <property type="molecule type" value="Genomic_DNA"/>
</dbReference>
<proteinExistence type="predicted"/>
<evidence type="ECO:0000313" key="1">
    <source>
        <dbReference type="EMBL" id="KFF05420.1"/>
    </source>
</evidence>
<name>A0A085ZLV6_9FLAO</name>
<accession>A0A085ZLV6</accession>
<organism evidence="1 2">
    <name type="scientific">Flavobacterium reichenbachii</name>
    <dbReference type="NCBI Taxonomy" id="362418"/>
    <lineage>
        <taxon>Bacteria</taxon>
        <taxon>Pseudomonadati</taxon>
        <taxon>Bacteroidota</taxon>
        <taxon>Flavobacteriia</taxon>
        <taxon>Flavobacteriales</taxon>
        <taxon>Flavobacteriaceae</taxon>
        <taxon>Flavobacterium</taxon>
    </lineage>
</organism>
<keyword evidence="2" id="KW-1185">Reference proteome</keyword>
<comment type="caution">
    <text evidence="1">The sequence shown here is derived from an EMBL/GenBank/DDBJ whole genome shotgun (WGS) entry which is preliminary data.</text>
</comment>
<sequence length="602" mass="71973">MMLKKYLLESKRNSISYIDKILDGLKNNLIESSNKNDEKNFSQILLFFRDQAFDSLINNSLVYTQIINVPAEIYAYLSREYKRKVIELFTIRFAENISFISFYESYDSKYLEITYWGLLQLIKKIFDENDYESFNLIFEKMRESGSLDFGKRSDLEYYHHAFFFSVTSWGFYLHQNNMINFLNYDFTYLEEPIESDLYDNREKIVNNFYRFEREAEKGILEVNNWEFIKPQFGAYFALTSHTWLNFGFLIILLKYDILNYGIKIENIDLNDRFKFIIDDVKTNLNLVKTNFGKWSPIIAFNLYDKTFEEIFDFKEEKINNLYTELNKRQEILKYTAISQIPLSTSKIEEFKQRVGNLWDKNSFIPTILKFYETVNYKPNKKTKDGFGFFQNILKMRFAFIDGEYYQSVYGLTDFGAKVANSVNEYFFNELLKIKETKKALNLKNQIDTFLSGIKDHSKIVIFSNWKGNEILNYDGIVIDYNNKKNIPFSNSSYKNIPIISNPAYRNLVFIINLNDIKYNIYQDNNWYKSELLIDVTEPKFDNIENESENEENWKRRDGVTYSKEEILTLEKNAIHIKILFKFDLKILKKKSFEIYTLKESTF</sequence>
<dbReference type="RefSeq" id="WP_035682815.1">
    <property type="nucleotide sequence ID" value="NZ_JPRL01000001.1"/>
</dbReference>
<dbReference type="OrthoDB" id="1420633at2"/>
<dbReference type="Proteomes" id="UP000028715">
    <property type="component" value="Unassembled WGS sequence"/>
</dbReference>
<reference evidence="1 2" key="1">
    <citation type="submission" date="2014-07" db="EMBL/GenBank/DDBJ databases">
        <title>Genome of Flavobacterium reichenbachii LMG 25512.</title>
        <authorList>
            <person name="Stropko S.J."/>
            <person name="Pipes S.E."/>
            <person name="Newman J.D."/>
        </authorList>
    </citation>
    <scope>NUCLEOTIDE SEQUENCE [LARGE SCALE GENOMIC DNA]</scope>
    <source>
        <strain evidence="1 2">LMG 25512</strain>
    </source>
</reference>
<dbReference type="STRING" id="362418.IW19_07725"/>